<feature type="domain" description="SecA family profile" evidence="16">
    <location>
        <begin position="1"/>
        <end position="586"/>
    </location>
</feature>
<dbReference type="CDD" id="cd18803">
    <property type="entry name" value="SF2_C_secA"/>
    <property type="match status" value="1"/>
</dbReference>
<dbReference type="EMBL" id="JAMWYK010000007">
    <property type="protein sequence ID" value="MCO0832519.1"/>
    <property type="molecule type" value="Genomic_DNA"/>
</dbReference>
<dbReference type="NCBIfam" id="TIGR00963">
    <property type="entry name" value="secA"/>
    <property type="match status" value="1"/>
</dbReference>
<evidence type="ECO:0000256" key="12">
    <source>
        <dbReference type="HAMAP-Rule" id="MF_01382"/>
    </source>
</evidence>
<evidence type="ECO:0000256" key="4">
    <source>
        <dbReference type="ARBA" id="ARBA00022475"/>
    </source>
</evidence>
<dbReference type="PRINTS" id="PR00906">
    <property type="entry name" value="SECA"/>
</dbReference>
<feature type="binding site" evidence="12">
    <location>
        <position position="508"/>
    </location>
    <ligand>
        <name>ATP</name>
        <dbReference type="ChEBI" id="CHEBI:30616"/>
    </ligand>
</feature>
<evidence type="ECO:0000256" key="11">
    <source>
        <dbReference type="ARBA" id="ARBA00023136"/>
    </source>
</evidence>
<evidence type="ECO:0000256" key="9">
    <source>
        <dbReference type="ARBA" id="ARBA00022967"/>
    </source>
</evidence>
<evidence type="ECO:0000256" key="1">
    <source>
        <dbReference type="ARBA" id="ARBA00004170"/>
    </source>
</evidence>
<dbReference type="RefSeq" id="WP_252443772.1">
    <property type="nucleotide sequence ID" value="NZ_JAMWYK010000007.1"/>
</dbReference>
<dbReference type="PROSITE" id="PS51196">
    <property type="entry name" value="SECA_MOTOR_DEAD"/>
    <property type="match status" value="1"/>
</dbReference>
<dbReference type="InterPro" id="IPR036670">
    <property type="entry name" value="SecA_X-link_sf"/>
</dbReference>
<dbReference type="Gene3D" id="3.90.1440.10">
    <property type="entry name" value="SecA, preprotein cross-linking domain"/>
    <property type="match status" value="1"/>
</dbReference>
<evidence type="ECO:0000256" key="2">
    <source>
        <dbReference type="ARBA" id="ARBA00007650"/>
    </source>
</evidence>
<keyword evidence="4 12" id="KW-1003">Cell membrane</keyword>
<comment type="similarity">
    <text evidence="2 12 13">Belongs to the SecA family.</text>
</comment>
<dbReference type="PROSITE" id="PS01312">
    <property type="entry name" value="SECA"/>
    <property type="match status" value="1"/>
</dbReference>
<dbReference type="Proteomes" id="UP001523234">
    <property type="component" value="Unassembled WGS sequence"/>
</dbReference>
<organism evidence="17 18">
    <name type="scientific">Fructobacillus apis</name>
    <dbReference type="NCBI Taxonomy" id="2935017"/>
    <lineage>
        <taxon>Bacteria</taxon>
        <taxon>Bacillati</taxon>
        <taxon>Bacillota</taxon>
        <taxon>Bacilli</taxon>
        <taxon>Lactobacillales</taxon>
        <taxon>Lactobacillaceae</taxon>
        <taxon>Fructobacillus</taxon>
    </lineage>
</organism>
<dbReference type="Pfam" id="PF07517">
    <property type="entry name" value="SecA_DEAD"/>
    <property type="match status" value="1"/>
</dbReference>
<evidence type="ECO:0000256" key="7">
    <source>
        <dbReference type="ARBA" id="ARBA00022840"/>
    </source>
</evidence>
<keyword evidence="7 12" id="KW-0067">ATP-binding</keyword>
<comment type="subunit">
    <text evidence="12">Monomer and homodimer. Part of the essential Sec protein translocation apparatus which comprises SecA, SecYEG and auxiliary proteins SecDF. Other proteins may also be involved.</text>
</comment>
<protein>
    <recommendedName>
        <fullName evidence="12 13">Protein translocase subunit SecA</fullName>
        <ecNumber evidence="12">7.4.2.8</ecNumber>
    </recommendedName>
</protein>
<evidence type="ECO:0000256" key="3">
    <source>
        <dbReference type="ARBA" id="ARBA00022448"/>
    </source>
</evidence>
<dbReference type="InterPro" id="IPR014001">
    <property type="entry name" value="Helicase_ATP-bd"/>
</dbReference>
<name>A0ABT0ZRA2_9LACO</name>
<keyword evidence="18" id="KW-1185">Reference proteome</keyword>
<feature type="domain" description="Helicase C-terminal" evidence="15">
    <location>
        <begin position="426"/>
        <end position="592"/>
    </location>
</feature>
<dbReference type="InterPro" id="IPR000185">
    <property type="entry name" value="SecA"/>
</dbReference>
<dbReference type="InterPro" id="IPR044722">
    <property type="entry name" value="SecA_SF2_C"/>
</dbReference>
<dbReference type="Pfam" id="PF21090">
    <property type="entry name" value="P-loop_SecA"/>
    <property type="match status" value="2"/>
</dbReference>
<evidence type="ECO:0000256" key="8">
    <source>
        <dbReference type="ARBA" id="ARBA00022927"/>
    </source>
</evidence>
<comment type="function">
    <text evidence="12">Part of the Sec protein translocase complex. Interacts with the SecYEG preprotein conducting channel. Has a central role in coupling the hydrolysis of ATP to the transfer of proteins into and across the cell membrane, serving as an ATP-driven molecular motor driving the stepwise translocation of polypeptide chains across the membrane.</text>
</comment>
<dbReference type="PROSITE" id="PS51194">
    <property type="entry name" value="HELICASE_CTER"/>
    <property type="match status" value="1"/>
</dbReference>
<dbReference type="Pfam" id="PF07516">
    <property type="entry name" value="SecA_SW"/>
    <property type="match status" value="1"/>
</dbReference>
<dbReference type="Gene3D" id="1.10.3060.10">
    <property type="entry name" value="Helical scaffold and wing domains of SecA"/>
    <property type="match status" value="1"/>
</dbReference>
<dbReference type="InterPro" id="IPR014018">
    <property type="entry name" value="SecA_motor_DEAD"/>
</dbReference>
<gene>
    <name evidence="12 17" type="primary">secA</name>
    <name evidence="17" type="ORF">NFX39_05430</name>
</gene>
<comment type="subcellular location">
    <subcellularLocation>
        <location evidence="12">Cell membrane</location>
        <topology evidence="12">Peripheral membrane protein</topology>
        <orientation evidence="12">Cytoplasmic side</orientation>
    </subcellularLocation>
    <subcellularLocation>
        <location evidence="12">Cytoplasm</location>
    </subcellularLocation>
    <subcellularLocation>
        <location evidence="1">Membrane</location>
        <topology evidence="1">Peripheral membrane protein</topology>
    </subcellularLocation>
    <text evidence="12">Distribution is 50-50.</text>
</comment>
<feature type="binding site" evidence="12">
    <location>
        <begin position="118"/>
        <end position="122"/>
    </location>
    <ligand>
        <name>ATP</name>
        <dbReference type="ChEBI" id="CHEBI:30616"/>
    </ligand>
</feature>
<evidence type="ECO:0000256" key="13">
    <source>
        <dbReference type="RuleBase" id="RU003874"/>
    </source>
</evidence>
<evidence type="ECO:0000259" key="14">
    <source>
        <dbReference type="PROSITE" id="PS51192"/>
    </source>
</evidence>
<dbReference type="InterPro" id="IPR020937">
    <property type="entry name" value="SecA_CS"/>
</dbReference>
<evidence type="ECO:0000259" key="16">
    <source>
        <dbReference type="PROSITE" id="PS51196"/>
    </source>
</evidence>
<dbReference type="CDD" id="cd17928">
    <property type="entry name" value="DEXDc_SecA"/>
    <property type="match status" value="1"/>
</dbReference>
<dbReference type="PANTHER" id="PTHR30612">
    <property type="entry name" value="SECA INNER MEMBRANE COMPONENT OF SEC PROTEIN SECRETION SYSTEM"/>
    <property type="match status" value="1"/>
</dbReference>
<dbReference type="Gene3D" id="3.40.50.300">
    <property type="entry name" value="P-loop containing nucleotide triphosphate hydrolases"/>
    <property type="match status" value="3"/>
</dbReference>
<comment type="catalytic activity">
    <reaction evidence="12">
        <text>ATP + H2O + cellular proteinSide 1 = ADP + phosphate + cellular proteinSide 2.</text>
        <dbReference type="EC" id="7.4.2.8"/>
    </reaction>
</comment>
<dbReference type="InterPro" id="IPR011130">
    <property type="entry name" value="SecA_preprotein_X-link_dom"/>
</dbReference>
<evidence type="ECO:0000313" key="18">
    <source>
        <dbReference type="Proteomes" id="UP001523234"/>
    </source>
</evidence>
<dbReference type="HAMAP" id="MF_01382">
    <property type="entry name" value="SecA"/>
    <property type="match status" value="1"/>
</dbReference>
<keyword evidence="11 12" id="KW-0472">Membrane</keyword>
<dbReference type="InterPro" id="IPR011115">
    <property type="entry name" value="SecA_DEAD"/>
</dbReference>
<keyword evidence="6 12" id="KW-0547">Nucleotide-binding</keyword>
<keyword evidence="3 12" id="KW-0813">Transport</keyword>
<comment type="caution">
    <text evidence="17">The sequence shown here is derived from an EMBL/GenBank/DDBJ whole genome shotgun (WGS) entry which is preliminary data.</text>
</comment>
<dbReference type="SUPFAM" id="SSF52540">
    <property type="entry name" value="P-loop containing nucleoside triphosphate hydrolases"/>
    <property type="match status" value="2"/>
</dbReference>
<evidence type="ECO:0000256" key="10">
    <source>
        <dbReference type="ARBA" id="ARBA00023010"/>
    </source>
</evidence>
<dbReference type="InterPro" id="IPR011116">
    <property type="entry name" value="SecA_Wing/Scaffold"/>
</dbReference>
<dbReference type="SUPFAM" id="SSF81767">
    <property type="entry name" value="Pre-protein crosslinking domain of SecA"/>
    <property type="match status" value="1"/>
</dbReference>
<proteinExistence type="inferred from homology"/>
<feature type="binding site" evidence="12">
    <location>
        <position position="100"/>
    </location>
    <ligand>
        <name>ATP</name>
        <dbReference type="ChEBI" id="CHEBI:30616"/>
    </ligand>
</feature>
<keyword evidence="5 12" id="KW-0963">Cytoplasm</keyword>
<evidence type="ECO:0000259" key="15">
    <source>
        <dbReference type="PROSITE" id="PS51194"/>
    </source>
</evidence>
<dbReference type="SMART" id="SM00957">
    <property type="entry name" value="SecA_DEAD"/>
    <property type="match status" value="1"/>
</dbReference>
<dbReference type="InterPro" id="IPR027417">
    <property type="entry name" value="P-loop_NTPase"/>
</dbReference>
<evidence type="ECO:0000256" key="5">
    <source>
        <dbReference type="ARBA" id="ARBA00022490"/>
    </source>
</evidence>
<evidence type="ECO:0000256" key="6">
    <source>
        <dbReference type="ARBA" id="ARBA00022741"/>
    </source>
</evidence>
<dbReference type="Pfam" id="PF01043">
    <property type="entry name" value="SecA_PP_bind"/>
    <property type="match status" value="1"/>
</dbReference>
<dbReference type="PROSITE" id="PS51192">
    <property type="entry name" value="HELICASE_ATP_BIND_1"/>
    <property type="match status" value="1"/>
</dbReference>
<dbReference type="InterPro" id="IPR036266">
    <property type="entry name" value="SecA_Wing/Scaffold_sf"/>
</dbReference>
<dbReference type="PANTHER" id="PTHR30612:SF0">
    <property type="entry name" value="CHLOROPLAST PROTEIN-TRANSPORTING ATPASE"/>
    <property type="match status" value="1"/>
</dbReference>
<feature type="domain" description="Helicase ATP-binding" evidence="14">
    <location>
        <begin position="102"/>
        <end position="280"/>
    </location>
</feature>
<dbReference type="NCBIfam" id="NF006630">
    <property type="entry name" value="PRK09200.1"/>
    <property type="match status" value="1"/>
</dbReference>
<sequence length="803" mass="90583">MANPIRKMLDNSKHKLKKIDKVAKQVEALADDMAALSDEALQKKTQEFQIRIQKEMAGVKDEKAQQKAMAKVLDDMLPEAFAVAREGAKRVLGLYPYHVQIMGAIVLHGGNLAEMKTGEGKTLTATMAVYLNALAGQGVHVVTVNDYLSKRDAQLMGQLYEWLGLSVGVNVGDDSPEKKRAAYDADITYSTNFNIGFDYLRDNMVNRAEDRVMQRGLHYALIDEADSILIDTARTPLIISGPGSGISPLYQRVDRFVKTLTRDQDYKVDEESKNTSLTPEGIKAAEVFFNLNNLYDAENTALTHHVDQALRANFNYLNDKDYVVQEGEVKLIDQSTGRISEGTRLSDGLHQAIEAKEGVEIHEENKSMAQITYQNLFRMYKKLSGMTGTAKTEEEELLEIYNMEVTEIPTNRPIQRIDEPDLLYPSLKSKFNAVVNRVAELHKKGQPVLLGTGSVESSELVDKLLTAHNIPHNVLNAKNNEKEADIIANAGQKGAVTVATNMAGRGTDIKLGPGIDELGGLAVIATERHESRRIDNQLRGRAGRQGDHGFSQFYLSLQDDLMIRFGAEKVRALLQRMNMDEDDTVITHRWITRSVESAQKRVEGNNYDTRKNVLQYDDVVREQRELIYKERDQVLDEKKSLDDVLLPMVKRTIARVVDAQTPGKDQKEWHLDEITKFLESSLTSPKHGAVRLQNLTRDEIKDKLYNLALDNLADKKEDLYDEDQLLAFERVVILRSVDQHWTDHIDALDRLRQGVGLRGYGQLNPLVEYQNEAFANFNKMIADIEYDATRTFMKAEIRSNMSA</sequence>
<dbReference type="SUPFAM" id="SSF81886">
    <property type="entry name" value="Helical scaffold and wing domains of SecA"/>
    <property type="match status" value="1"/>
</dbReference>
<keyword evidence="10 12" id="KW-0811">Translocation</keyword>
<dbReference type="SMART" id="SM00958">
    <property type="entry name" value="SecA_PP_bind"/>
    <property type="match status" value="1"/>
</dbReference>
<reference evidence="17 18" key="1">
    <citation type="submission" date="2022-06" db="EMBL/GenBank/DDBJ databases">
        <title>Fructobacillus taiwanensis sp. nov., isolated from the honeybee.</title>
        <authorList>
            <person name="Chen Y.-S."/>
            <person name="Wang L.-T."/>
            <person name="Lee Y.-S."/>
            <person name="Chang Y.-C."/>
            <person name="Wu H.-C."/>
            <person name="Liao C.-Y."/>
            <person name="Chen W.-H."/>
            <person name="Deng J.-N."/>
            <person name="Wang Y.-H."/>
        </authorList>
    </citation>
    <scope>NUCLEOTIDE SEQUENCE [LARGE SCALE GENOMIC DNA]</scope>
    <source>
        <strain evidence="17 18">W13</strain>
    </source>
</reference>
<accession>A0ABT0ZRA2</accession>
<dbReference type="InterPro" id="IPR001650">
    <property type="entry name" value="Helicase_C-like"/>
</dbReference>
<evidence type="ECO:0000313" key="17">
    <source>
        <dbReference type="EMBL" id="MCO0832519.1"/>
    </source>
</evidence>
<keyword evidence="8 12" id="KW-0653">Protein transport</keyword>
<keyword evidence="9 12" id="KW-1278">Translocase</keyword>
<dbReference type="EC" id="7.4.2.8" evidence="12"/>